<reference evidence="2" key="1">
    <citation type="journal article" date="2013" name="Nat. Genet.">
        <title>The duck genome and transcriptome provide insight into an avian influenza virus reservoir species.</title>
        <authorList>
            <person name="Huang Y."/>
            <person name="Li Y."/>
            <person name="Burt D.W."/>
            <person name="Chen H."/>
            <person name="Zhang Y."/>
            <person name="Qian W."/>
            <person name="Kim H."/>
            <person name="Gan S."/>
            <person name="Zhao Y."/>
            <person name="Li J."/>
            <person name="Yi K."/>
            <person name="Feng H."/>
            <person name="Zhu P."/>
            <person name="Li B."/>
            <person name="Liu Q."/>
            <person name="Fairley S."/>
            <person name="Magor K.E."/>
            <person name="Du Z."/>
            <person name="Hu X."/>
            <person name="Goodman L."/>
            <person name="Tafer H."/>
            <person name="Vignal A."/>
            <person name="Lee T."/>
            <person name="Kim K.W."/>
            <person name="Sheng Z."/>
            <person name="An Y."/>
            <person name="Searle S."/>
            <person name="Herrero J."/>
            <person name="Groenen M.A."/>
            <person name="Crooijmans R.P."/>
            <person name="Faraut T."/>
            <person name="Cai Q."/>
            <person name="Webster R.G."/>
            <person name="Aldridge J.R."/>
            <person name="Warren W.C."/>
            <person name="Bartschat S."/>
            <person name="Kehr S."/>
            <person name="Marz M."/>
            <person name="Stadler P.F."/>
            <person name="Smith J."/>
            <person name="Kraus R.H."/>
            <person name="Zhao Y."/>
            <person name="Ren L."/>
            <person name="Fei J."/>
            <person name="Morisson M."/>
            <person name="Kaiser P."/>
            <person name="Griffin D.K."/>
            <person name="Rao M."/>
            <person name="Pitel F."/>
            <person name="Wang J."/>
            <person name="Li N."/>
        </authorList>
    </citation>
    <scope>NUCLEOTIDE SEQUENCE [LARGE SCALE GENOMIC DNA]</scope>
</reference>
<organism evidence="1 2">
    <name type="scientific">Anas platyrhynchos</name>
    <name type="common">Mallard</name>
    <name type="synonym">Anas boschas</name>
    <dbReference type="NCBI Taxonomy" id="8839"/>
    <lineage>
        <taxon>Eukaryota</taxon>
        <taxon>Metazoa</taxon>
        <taxon>Chordata</taxon>
        <taxon>Craniata</taxon>
        <taxon>Vertebrata</taxon>
        <taxon>Euteleostomi</taxon>
        <taxon>Archelosauria</taxon>
        <taxon>Archosauria</taxon>
        <taxon>Dinosauria</taxon>
        <taxon>Saurischia</taxon>
        <taxon>Theropoda</taxon>
        <taxon>Coelurosauria</taxon>
        <taxon>Aves</taxon>
        <taxon>Neognathae</taxon>
        <taxon>Galloanserae</taxon>
        <taxon>Anseriformes</taxon>
        <taxon>Anatidae</taxon>
        <taxon>Anatinae</taxon>
        <taxon>Anas</taxon>
    </lineage>
</organism>
<accession>R0JJZ9</accession>
<protein>
    <submittedName>
        <fullName evidence="1">Uncharacterized protein</fullName>
    </submittedName>
</protein>
<sequence length="278" mass="30507">MLMLLGVVLRAPLCQREFDPRTARVSRSTPYTLWKFACSDVAVLSDRLSILDFSLYLHSGRQAAGRSELLFLLKQLLDSGGKVVTPSHSSAARLLVPKRADSLSSFHFDFGRVQDKERWLRATGILPSLYPLSRREIGQLPLRALCQEPCQHTLGDSLAFERSFRSSCPRDHACTLPVSVSSLGELVRAALWLGGFLGKLEERDGSDKPYLVSSAVVGSVTAPVPSLVQGIRSPQHINSLVGQVIAAVPVWEQNMECASLLTESRQMNSIYSSVKIGS</sequence>
<keyword evidence="2" id="KW-1185">Reference proteome</keyword>
<evidence type="ECO:0000313" key="1">
    <source>
        <dbReference type="EMBL" id="EOA97336.1"/>
    </source>
</evidence>
<dbReference type="Proteomes" id="UP000296049">
    <property type="component" value="Unassembled WGS sequence"/>
</dbReference>
<evidence type="ECO:0000313" key="2">
    <source>
        <dbReference type="Proteomes" id="UP000296049"/>
    </source>
</evidence>
<dbReference type="AlphaFoldDB" id="R0JJZ9"/>
<proteinExistence type="predicted"/>
<name>R0JJZ9_ANAPL</name>
<dbReference type="EMBL" id="KB743713">
    <property type="protein sequence ID" value="EOA97336.1"/>
    <property type="molecule type" value="Genomic_DNA"/>
</dbReference>
<gene>
    <name evidence="1" type="ORF">Anapl_03831</name>
</gene>